<comment type="caution">
    <text evidence="1">The sequence shown here is derived from an EMBL/GenBank/DDBJ whole genome shotgun (WGS) entry which is preliminary data.</text>
</comment>
<sequence>MRNNMENTKHTKYTRLMLLILAVILLVASIVGYIVSQRMNTNQRGESTTQITITPSVVPTLIPYPVQGSLVLKEKTGQSIKLGSSFTIDIFATSSKDTVAGYDVVLSYDTSAIDNQSVQNKADSFRIFTYKRTNHLSISATKNLSITEPIRFSETPILSLTFIAKKKGTYVFSLKPVGNETSKLVNEAAAVTYPETKDIRLEIN</sequence>
<evidence type="ECO:0000313" key="2">
    <source>
        <dbReference type="Proteomes" id="UP000228762"/>
    </source>
</evidence>
<dbReference type="InterPro" id="IPR008965">
    <property type="entry name" value="CBM2/CBM3_carb-bd_dom_sf"/>
</dbReference>
<evidence type="ECO:0000313" key="1">
    <source>
        <dbReference type="EMBL" id="PIV70782.1"/>
    </source>
</evidence>
<name>A0A2M7EJP9_9BACT</name>
<dbReference type="Proteomes" id="UP000228762">
    <property type="component" value="Unassembled WGS sequence"/>
</dbReference>
<evidence type="ECO:0008006" key="3">
    <source>
        <dbReference type="Google" id="ProtNLM"/>
    </source>
</evidence>
<dbReference type="SUPFAM" id="SSF49384">
    <property type="entry name" value="Carbohydrate-binding domain"/>
    <property type="match status" value="1"/>
</dbReference>
<reference evidence="2" key="1">
    <citation type="submission" date="2017-09" db="EMBL/GenBank/DDBJ databases">
        <title>Depth-based differentiation of microbial function through sediment-hosted aquifers and enrichment of novel symbionts in the deep terrestrial subsurface.</title>
        <authorList>
            <person name="Probst A.J."/>
            <person name="Ladd B."/>
            <person name="Jarett J.K."/>
            <person name="Geller-Mcgrath D.E."/>
            <person name="Sieber C.M.K."/>
            <person name="Emerson J.B."/>
            <person name="Anantharaman K."/>
            <person name="Thomas B.C."/>
            <person name="Malmstrom R."/>
            <person name="Stieglmeier M."/>
            <person name="Klingl A."/>
            <person name="Woyke T."/>
            <person name="Ryan C.M."/>
            <person name="Banfield J.F."/>
        </authorList>
    </citation>
    <scope>NUCLEOTIDE SEQUENCE [LARGE SCALE GENOMIC DNA]</scope>
</reference>
<gene>
    <name evidence="1" type="ORF">COW57_03435</name>
</gene>
<proteinExistence type="predicted"/>
<accession>A0A2M7EJP9</accession>
<dbReference type="EMBL" id="PFEV01000160">
    <property type="protein sequence ID" value="PIV70782.1"/>
    <property type="molecule type" value="Genomic_DNA"/>
</dbReference>
<dbReference type="AlphaFoldDB" id="A0A2M7EJP9"/>
<dbReference type="Gene3D" id="2.60.40.680">
    <property type="match status" value="1"/>
</dbReference>
<dbReference type="GO" id="GO:0030246">
    <property type="term" value="F:carbohydrate binding"/>
    <property type="evidence" value="ECO:0007669"/>
    <property type="project" value="InterPro"/>
</dbReference>
<organism evidence="1 2">
    <name type="scientific">Candidatus Roizmanbacteria bacterium CG17_big_fil_post_rev_8_21_14_2_50_39_7</name>
    <dbReference type="NCBI Taxonomy" id="1974858"/>
    <lineage>
        <taxon>Bacteria</taxon>
        <taxon>Candidatus Roizmaniibacteriota</taxon>
    </lineage>
</organism>
<protein>
    <recommendedName>
        <fullName evidence="3">Cohesin domain-containing protein</fullName>
    </recommendedName>
</protein>